<dbReference type="EMBL" id="JAPFFF010000006">
    <property type="protein sequence ID" value="KAK8887855.1"/>
    <property type="molecule type" value="Genomic_DNA"/>
</dbReference>
<comment type="caution">
    <text evidence="1">The sequence shown here is derived from an EMBL/GenBank/DDBJ whole genome shotgun (WGS) entry which is preliminary data.</text>
</comment>
<dbReference type="InterPro" id="IPR053139">
    <property type="entry name" value="Surface_bspA-like"/>
</dbReference>
<dbReference type="InterPro" id="IPR032675">
    <property type="entry name" value="LRR_dom_sf"/>
</dbReference>
<protein>
    <recommendedName>
        <fullName evidence="3">Leucine-rich repeat domain-containing protein</fullName>
    </recommendedName>
</protein>
<dbReference type="Pfam" id="PF13306">
    <property type="entry name" value="LRR_5"/>
    <property type="match status" value="1"/>
</dbReference>
<proteinExistence type="predicted"/>
<evidence type="ECO:0000313" key="2">
    <source>
        <dbReference type="Proteomes" id="UP001470230"/>
    </source>
</evidence>
<sequence>MIPPHLKIISERMFLSSKLKRVDVPRESGLEAIEEKAFYLTPIERFTIPSNVTSIGKEAFYMCDNLQEVVIEDGSELRVIGKSAFSCTKIEKFTIPPKVDQIEESSFASDNLKVIEMNANPELAKIVKDALGHPDDVEIKII</sequence>
<dbReference type="SUPFAM" id="SSF52058">
    <property type="entry name" value="L domain-like"/>
    <property type="match status" value="1"/>
</dbReference>
<accession>A0ABR2KCW8</accession>
<keyword evidence="2" id="KW-1185">Reference proteome</keyword>
<organism evidence="1 2">
    <name type="scientific">Tritrichomonas musculus</name>
    <dbReference type="NCBI Taxonomy" id="1915356"/>
    <lineage>
        <taxon>Eukaryota</taxon>
        <taxon>Metamonada</taxon>
        <taxon>Parabasalia</taxon>
        <taxon>Tritrichomonadida</taxon>
        <taxon>Tritrichomonadidae</taxon>
        <taxon>Tritrichomonas</taxon>
    </lineage>
</organism>
<dbReference type="Gene3D" id="3.80.10.10">
    <property type="entry name" value="Ribonuclease Inhibitor"/>
    <property type="match status" value="1"/>
</dbReference>
<dbReference type="Proteomes" id="UP001470230">
    <property type="component" value="Unassembled WGS sequence"/>
</dbReference>
<dbReference type="PANTHER" id="PTHR45661">
    <property type="entry name" value="SURFACE ANTIGEN"/>
    <property type="match status" value="1"/>
</dbReference>
<dbReference type="PANTHER" id="PTHR45661:SF3">
    <property type="entry name" value="IG-LIKE DOMAIN-CONTAINING PROTEIN"/>
    <property type="match status" value="1"/>
</dbReference>
<reference evidence="1 2" key="1">
    <citation type="submission" date="2024-04" db="EMBL/GenBank/DDBJ databases">
        <title>Tritrichomonas musculus Genome.</title>
        <authorList>
            <person name="Alves-Ferreira E."/>
            <person name="Grigg M."/>
            <person name="Lorenzi H."/>
            <person name="Galac M."/>
        </authorList>
    </citation>
    <scope>NUCLEOTIDE SEQUENCE [LARGE SCALE GENOMIC DNA]</scope>
    <source>
        <strain evidence="1 2">EAF2021</strain>
    </source>
</reference>
<dbReference type="InterPro" id="IPR026906">
    <property type="entry name" value="LRR_5"/>
</dbReference>
<name>A0ABR2KCW8_9EUKA</name>
<gene>
    <name evidence="1" type="ORF">M9Y10_038914</name>
</gene>
<evidence type="ECO:0008006" key="3">
    <source>
        <dbReference type="Google" id="ProtNLM"/>
    </source>
</evidence>
<evidence type="ECO:0000313" key="1">
    <source>
        <dbReference type="EMBL" id="KAK8887855.1"/>
    </source>
</evidence>